<dbReference type="PANTHER" id="PTHR10359">
    <property type="entry name" value="A/G-SPECIFIC ADENINE GLYCOSYLASE/ENDONUCLEASE III"/>
    <property type="match status" value="1"/>
</dbReference>
<evidence type="ECO:0000256" key="2">
    <source>
        <dbReference type="ARBA" id="ARBA00022485"/>
    </source>
</evidence>
<dbReference type="Gene3D" id="1.10.340.30">
    <property type="entry name" value="Hypothetical protein, domain 2"/>
    <property type="match status" value="1"/>
</dbReference>
<dbReference type="SUPFAM" id="SSF48150">
    <property type="entry name" value="DNA-glycosylase"/>
    <property type="match status" value="1"/>
</dbReference>
<dbReference type="GO" id="GO:0140078">
    <property type="term" value="F:class I DNA-(apurinic or apyrimidinic site) endonuclease activity"/>
    <property type="evidence" value="ECO:0007669"/>
    <property type="project" value="UniProtKB-EC"/>
</dbReference>
<evidence type="ECO:0000313" key="15">
    <source>
        <dbReference type="EMBL" id="KYG63524.1"/>
    </source>
</evidence>
<keyword evidence="4 12" id="KW-0227">DNA damage</keyword>
<organism evidence="15 16">
    <name type="scientific">Bdellovibrio bacteriovorus</name>
    <dbReference type="NCBI Taxonomy" id="959"/>
    <lineage>
        <taxon>Bacteria</taxon>
        <taxon>Pseudomonadati</taxon>
        <taxon>Bdellovibrionota</taxon>
        <taxon>Bdellovibrionia</taxon>
        <taxon>Bdellovibrionales</taxon>
        <taxon>Pseudobdellovibrionaceae</taxon>
        <taxon>Bdellovibrio</taxon>
    </lineage>
</organism>
<evidence type="ECO:0000256" key="3">
    <source>
        <dbReference type="ARBA" id="ARBA00022723"/>
    </source>
</evidence>
<gene>
    <name evidence="12" type="primary">nth</name>
    <name evidence="15" type="ORF">AZI85_04550</name>
</gene>
<protein>
    <recommendedName>
        <fullName evidence="12">Endonuclease III</fullName>
        <ecNumber evidence="12">4.2.99.18</ecNumber>
    </recommendedName>
    <alternativeName>
        <fullName evidence="12">DNA-(apurinic or apyrimidinic site) lyase</fullName>
    </alternativeName>
</protein>
<evidence type="ECO:0000256" key="1">
    <source>
        <dbReference type="ARBA" id="ARBA00008343"/>
    </source>
</evidence>
<reference evidence="15 16" key="1">
    <citation type="submission" date="2016-03" db="EMBL/GenBank/DDBJ databases">
        <authorList>
            <person name="Ploux O."/>
        </authorList>
    </citation>
    <scope>NUCLEOTIDE SEQUENCE [LARGE SCALE GENOMIC DNA]</scope>
    <source>
        <strain evidence="15 16">BER2</strain>
    </source>
</reference>
<dbReference type="InterPro" id="IPR023170">
    <property type="entry name" value="HhH_base_excis_C"/>
</dbReference>
<comment type="catalytic activity">
    <reaction evidence="12">
        <text>2'-deoxyribonucleotide-(2'-deoxyribose 5'-phosphate)-2'-deoxyribonucleotide-DNA = a 3'-end 2'-deoxyribonucleotide-(2,3-dehydro-2,3-deoxyribose 5'-phosphate)-DNA + a 5'-end 5'-phospho-2'-deoxyribonucleoside-DNA + H(+)</text>
        <dbReference type="Rhea" id="RHEA:66592"/>
        <dbReference type="Rhea" id="RHEA-COMP:13180"/>
        <dbReference type="Rhea" id="RHEA-COMP:16897"/>
        <dbReference type="Rhea" id="RHEA-COMP:17067"/>
        <dbReference type="ChEBI" id="CHEBI:15378"/>
        <dbReference type="ChEBI" id="CHEBI:136412"/>
        <dbReference type="ChEBI" id="CHEBI:157695"/>
        <dbReference type="ChEBI" id="CHEBI:167181"/>
        <dbReference type="EC" id="4.2.99.18"/>
    </reaction>
</comment>
<feature type="domain" description="HhH-GPD" evidence="14">
    <location>
        <begin position="61"/>
        <end position="209"/>
    </location>
</feature>
<feature type="binding site" evidence="12">
    <location>
        <position position="218"/>
    </location>
    <ligand>
        <name>[4Fe-4S] cluster</name>
        <dbReference type="ChEBI" id="CHEBI:49883"/>
    </ligand>
</feature>
<sequence>MTNKKTVKKPAKTSKAPAPKKASSKKAPLLDTLALFKRYYPDAHCALNFTNPYELLVATVLSAQCTDERVNMVTPALFKKYPTPQKMAKASVEDIEQLIRSTGFFKNKANNLKQAAIQLTEKHKAEIPQNLEALVELPGVGRKTANVVLGNAFGIASGIVVDTHVTRLSYRLGWTQTDNAVLIEKELVKHVPEEDWVMFSHYLISHGRAICKARKPDCSHCFLEETCPKKGV</sequence>
<feature type="compositionally biased region" description="Basic residues" evidence="13">
    <location>
        <begin position="1"/>
        <end position="12"/>
    </location>
</feature>
<comment type="function">
    <text evidence="12">DNA repair enzyme that has both DNA N-glycosylase activity and AP-lyase activity. The DNA N-glycosylase activity releases various damaged pyrimidines from DNA by cleaving the N-glycosidic bond, leaving an AP (apurinic/apyrimidinic) site. The AP-lyase activity cleaves the phosphodiester bond 3' to the AP site by a beta-elimination, leaving a 3'-terminal unsaturated sugar and a product with a terminal 5'-phosphate.</text>
</comment>
<evidence type="ECO:0000256" key="8">
    <source>
        <dbReference type="ARBA" id="ARBA00023125"/>
    </source>
</evidence>
<dbReference type="GO" id="GO:0046872">
    <property type="term" value="F:metal ion binding"/>
    <property type="evidence" value="ECO:0007669"/>
    <property type="project" value="UniProtKB-KW"/>
</dbReference>
<evidence type="ECO:0000256" key="7">
    <source>
        <dbReference type="ARBA" id="ARBA00023014"/>
    </source>
</evidence>
<feature type="compositionally biased region" description="Low complexity" evidence="13">
    <location>
        <begin position="13"/>
        <end position="24"/>
    </location>
</feature>
<dbReference type="GO" id="GO:0051539">
    <property type="term" value="F:4 iron, 4 sulfur cluster binding"/>
    <property type="evidence" value="ECO:0007669"/>
    <property type="project" value="UniProtKB-UniRule"/>
</dbReference>
<evidence type="ECO:0000259" key="14">
    <source>
        <dbReference type="SMART" id="SM00478"/>
    </source>
</evidence>
<feature type="binding site" evidence="12">
    <location>
        <position position="221"/>
    </location>
    <ligand>
        <name>[4Fe-4S] cluster</name>
        <dbReference type="ChEBI" id="CHEBI:49883"/>
    </ligand>
</feature>
<dbReference type="PIRSF" id="PIRSF001435">
    <property type="entry name" value="Nth"/>
    <property type="match status" value="1"/>
</dbReference>
<feature type="region of interest" description="Disordered" evidence="13">
    <location>
        <begin position="1"/>
        <end position="24"/>
    </location>
</feature>
<dbReference type="EC" id="4.2.99.18" evidence="12"/>
<dbReference type="HAMAP" id="MF_00942">
    <property type="entry name" value="Nth"/>
    <property type="match status" value="1"/>
</dbReference>
<dbReference type="GO" id="GO:0019104">
    <property type="term" value="F:DNA N-glycosylase activity"/>
    <property type="evidence" value="ECO:0007669"/>
    <property type="project" value="UniProtKB-UniRule"/>
</dbReference>
<dbReference type="CDD" id="cd00056">
    <property type="entry name" value="ENDO3c"/>
    <property type="match status" value="1"/>
</dbReference>
<keyword evidence="10 12" id="KW-0456">Lyase</keyword>
<keyword evidence="9 12" id="KW-0234">DNA repair</keyword>
<evidence type="ECO:0000313" key="16">
    <source>
        <dbReference type="Proteomes" id="UP000075391"/>
    </source>
</evidence>
<comment type="cofactor">
    <cofactor evidence="12">
        <name>[4Fe-4S] cluster</name>
        <dbReference type="ChEBI" id="CHEBI:49883"/>
    </cofactor>
    <text evidence="12">Binds 1 [4Fe-4S] cluster.</text>
</comment>
<dbReference type="FunFam" id="1.10.340.30:FF:000001">
    <property type="entry name" value="Endonuclease III"/>
    <property type="match status" value="1"/>
</dbReference>
<comment type="similarity">
    <text evidence="1 12">Belongs to the Nth/MutY family.</text>
</comment>
<keyword evidence="11 12" id="KW-0326">Glycosidase</keyword>
<dbReference type="InterPro" id="IPR000445">
    <property type="entry name" value="HhH_motif"/>
</dbReference>
<dbReference type="Gene3D" id="1.10.1670.10">
    <property type="entry name" value="Helix-hairpin-Helix base-excision DNA repair enzymes (C-terminal)"/>
    <property type="match status" value="1"/>
</dbReference>
<evidence type="ECO:0000256" key="4">
    <source>
        <dbReference type="ARBA" id="ARBA00022763"/>
    </source>
</evidence>
<dbReference type="PROSITE" id="PS01155">
    <property type="entry name" value="ENDONUCLEASE_III_2"/>
    <property type="match status" value="1"/>
</dbReference>
<dbReference type="FunFam" id="1.10.1670.10:FF:000001">
    <property type="entry name" value="Endonuclease III"/>
    <property type="match status" value="1"/>
</dbReference>
<feature type="binding site" evidence="12">
    <location>
        <position position="227"/>
    </location>
    <ligand>
        <name>[4Fe-4S] cluster</name>
        <dbReference type="ChEBI" id="CHEBI:49883"/>
    </ligand>
</feature>
<name>A0A150WIS7_BDEBC</name>
<dbReference type="InterPro" id="IPR004036">
    <property type="entry name" value="Endonuclease-III-like_CS2"/>
</dbReference>
<keyword evidence="7 12" id="KW-0411">Iron-sulfur</keyword>
<feature type="binding site" evidence="12">
    <location>
        <position position="211"/>
    </location>
    <ligand>
        <name>[4Fe-4S] cluster</name>
        <dbReference type="ChEBI" id="CHEBI:49883"/>
    </ligand>
</feature>
<dbReference type="Pfam" id="PF00633">
    <property type="entry name" value="HHH"/>
    <property type="match status" value="1"/>
</dbReference>
<evidence type="ECO:0000256" key="5">
    <source>
        <dbReference type="ARBA" id="ARBA00022801"/>
    </source>
</evidence>
<evidence type="ECO:0000256" key="10">
    <source>
        <dbReference type="ARBA" id="ARBA00023239"/>
    </source>
</evidence>
<dbReference type="GO" id="GO:0003677">
    <property type="term" value="F:DNA binding"/>
    <property type="evidence" value="ECO:0007669"/>
    <property type="project" value="UniProtKB-UniRule"/>
</dbReference>
<dbReference type="InterPro" id="IPR011257">
    <property type="entry name" value="DNA_glycosylase"/>
</dbReference>
<keyword evidence="3 12" id="KW-0479">Metal-binding</keyword>
<keyword evidence="2 12" id="KW-0004">4Fe-4S</keyword>
<dbReference type="GO" id="GO:0006285">
    <property type="term" value="P:base-excision repair, AP site formation"/>
    <property type="evidence" value="ECO:0007669"/>
    <property type="project" value="TreeGrafter"/>
</dbReference>
<comment type="caution">
    <text evidence="15">The sequence shown here is derived from an EMBL/GenBank/DDBJ whole genome shotgun (WGS) entry which is preliminary data.</text>
</comment>
<dbReference type="Pfam" id="PF00730">
    <property type="entry name" value="HhH-GPD"/>
    <property type="match status" value="1"/>
</dbReference>
<dbReference type="AlphaFoldDB" id="A0A150WIS7"/>
<evidence type="ECO:0000256" key="13">
    <source>
        <dbReference type="SAM" id="MobiDB-lite"/>
    </source>
</evidence>
<evidence type="ECO:0000256" key="11">
    <source>
        <dbReference type="ARBA" id="ARBA00023295"/>
    </source>
</evidence>
<dbReference type="EMBL" id="LUKF01000014">
    <property type="protein sequence ID" value="KYG63524.1"/>
    <property type="molecule type" value="Genomic_DNA"/>
</dbReference>
<evidence type="ECO:0000256" key="9">
    <source>
        <dbReference type="ARBA" id="ARBA00023204"/>
    </source>
</evidence>
<keyword evidence="15" id="KW-0540">Nuclease</keyword>
<dbReference type="InterPro" id="IPR003651">
    <property type="entry name" value="Endonuclease3_FeS-loop_motif"/>
</dbReference>
<dbReference type="NCBIfam" id="TIGR01083">
    <property type="entry name" value="nth"/>
    <property type="match status" value="1"/>
</dbReference>
<keyword evidence="6 12" id="KW-0408">Iron</keyword>
<proteinExistence type="inferred from homology"/>
<dbReference type="InterPro" id="IPR005759">
    <property type="entry name" value="Nth"/>
</dbReference>
<dbReference type="SMART" id="SM00525">
    <property type="entry name" value="FES"/>
    <property type="match status" value="1"/>
</dbReference>
<evidence type="ECO:0000256" key="6">
    <source>
        <dbReference type="ARBA" id="ARBA00023004"/>
    </source>
</evidence>
<accession>A0A150WIS7</accession>
<dbReference type="PANTHER" id="PTHR10359:SF18">
    <property type="entry name" value="ENDONUCLEASE III"/>
    <property type="match status" value="1"/>
</dbReference>
<evidence type="ECO:0000256" key="12">
    <source>
        <dbReference type="HAMAP-Rule" id="MF_00942"/>
    </source>
</evidence>
<dbReference type="Proteomes" id="UP000075391">
    <property type="component" value="Unassembled WGS sequence"/>
</dbReference>
<keyword evidence="5 12" id="KW-0378">Hydrolase</keyword>
<dbReference type="InterPro" id="IPR003265">
    <property type="entry name" value="HhH-GPD_domain"/>
</dbReference>
<keyword evidence="8 12" id="KW-0238">DNA-binding</keyword>
<dbReference type="SMART" id="SM00478">
    <property type="entry name" value="ENDO3c"/>
    <property type="match status" value="1"/>
</dbReference>
<keyword evidence="15" id="KW-0255">Endonuclease</keyword>